<dbReference type="EMBL" id="JAVFWL010000006">
    <property type="protein sequence ID" value="KAK6764557.1"/>
    <property type="molecule type" value="Genomic_DNA"/>
</dbReference>
<protein>
    <submittedName>
        <fullName evidence="1">Uncharacterized protein</fullName>
    </submittedName>
</protein>
<accession>A0ABR1EPG9</accession>
<dbReference type="EMBL" id="JAVFWL010000006">
    <property type="protein sequence ID" value="KAK6764555.1"/>
    <property type="molecule type" value="Genomic_DNA"/>
</dbReference>
<gene>
    <name evidence="1" type="primary">Necator_chrX.g24924</name>
    <name evidence="2" type="synonym">Necator_chrX.g24926</name>
    <name evidence="1" type="ORF">RB195_024759</name>
    <name evidence="2" type="ORF">RB195_024761</name>
</gene>
<evidence type="ECO:0000313" key="1">
    <source>
        <dbReference type="EMBL" id="KAK6764555.1"/>
    </source>
</evidence>
<proteinExistence type="predicted"/>
<name>A0ABR1EPG9_NECAM</name>
<evidence type="ECO:0000313" key="3">
    <source>
        <dbReference type="Proteomes" id="UP001303046"/>
    </source>
</evidence>
<evidence type="ECO:0000313" key="2">
    <source>
        <dbReference type="EMBL" id="KAK6764557.1"/>
    </source>
</evidence>
<keyword evidence="3" id="KW-1185">Reference proteome</keyword>
<organism evidence="1 3">
    <name type="scientific">Necator americanus</name>
    <name type="common">Human hookworm</name>
    <dbReference type="NCBI Taxonomy" id="51031"/>
    <lineage>
        <taxon>Eukaryota</taxon>
        <taxon>Metazoa</taxon>
        <taxon>Ecdysozoa</taxon>
        <taxon>Nematoda</taxon>
        <taxon>Chromadorea</taxon>
        <taxon>Rhabditida</taxon>
        <taxon>Rhabditina</taxon>
        <taxon>Rhabditomorpha</taxon>
        <taxon>Strongyloidea</taxon>
        <taxon>Ancylostomatidae</taxon>
        <taxon>Bunostominae</taxon>
        <taxon>Necator</taxon>
    </lineage>
</organism>
<sequence>MGRSFSSGLDAQLHGDEASYTNALLFGICVLYRRTLLETGYGDGVPANDKENENTLSLWQSLKMAIAFFVTMKGCHQFTLSMLSPSLN</sequence>
<comment type="caution">
    <text evidence="1">The sequence shown here is derived from an EMBL/GenBank/DDBJ whole genome shotgun (WGS) entry which is preliminary data.</text>
</comment>
<dbReference type="Proteomes" id="UP001303046">
    <property type="component" value="Unassembled WGS sequence"/>
</dbReference>
<reference evidence="1 3" key="1">
    <citation type="submission" date="2023-08" db="EMBL/GenBank/DDBJ databases">
        <title>A Necator americanus chromosomal reference genome.</title>
        <authorList>
            <person name="Ilik V."/>
            <person name="Petrzelkova K.J."/>
            <person name="Pardy F."/>
            <person name="Fuh T."/>
            <person name="Niatou-Singa F.S."/>
            <person name="Gouil Q."/>
            <person name="Baker L."/>
            <person name="Ritchie M.E."/>
            <person name="Jex A.R."/>
            <person name="Gazzola D."/>
            <person name="Li H."/>
            <person name="Toshio Fujiwara R."/>
            <person name="Zhan B."/>
            <person name="Aroian R.V."/>
            <person name="Pafco B."/>
            <person name="Schwarz E.M."/>
        </authorList>
    </citation>
    <scope>NUCLEOTIDE SEQUENCE [LARGE SCALE GENOMIC DNA]</scope>
    <source>
        <strain evidence="1 3">Aroian</strain>
        <tissue evidence="1">Whole animal</tissue>
    </source>
</reference>